<organism evidence="1 2">
    <name type="scientific">Ruthenibacterium intestinale</name>
    <dbReference type="NCBI Taxonomy" id="3133163"/>
    <lineage>
        <taxon>Bacteria</taxon>
        <taxon>Bacillati</taxon>
        <taxon>Bacillota</taxon>
        <taxon>Clostridia</taxon>
        <taxon>Eubacteriales</taxon>
        <taxon>Oscillospiraceae</taxon>
        <taxon>Ruthenibacterium</taxon>
    </lineage>
</organism>
<dbReference type="RefSeq" id="WP_349216670.1">
    <property type="nucleotide sequence ID" value="NZ_JBBMFA010000101.1"/>
</dbReference>
<dbReference type="Proteomes" id="UP001477672">
    <property type="component" value="Unassembled WGS sequence"/>
</dbReference>
<keyword evidence="2" id="KW-1185">Reference proteome</keyword>
<evidence type="ECO:0008006" key="3">
    <source>
        <dbReference type="Google" id="ProtNLM"/>
    </source>
</evidence>
<dbReference type="EMBL" id="JBBMFA010000101">
    <property type="protein sequence ID" value="MEQ2521160.1"/>
    <property type="molecule type" value="Genomic_DNA"/>
</dbReference>
<evidence type="ECO:0000313" key="2">
    <source>
        <dbReference type="Proteomes" id="UP001477672"/>
    </source>
</evidence>
<name>A0ABV1GH66_9FIRM</name>
<sequence length="45" mass="5225">MDKNAYTQIKFDSSRTSSKLLARLLARQLAARWMRDPHTAFITTL</sequence>
<proteinExistence type="predicted"/>
<comment type="caution">
    <text evidence="1">The sequence shown here is derived from an EMBL/GenBank/DDBJ whole genome shotgun (WGS) entry which is preliminary data.</text>
</comment>
<reference evidence="1 2" key="1">
    <citation type="submission" date="2024-03" db="EMBL/GenBank/DDBJ databases">
        <title>Human intestinal bacterial collection.</title>
        <authorList>
            <person name="Pauvert C."/>
            <person name="Hitch T.C.A."/>
            <person name="Clavel T."/>
        </authorList>
    </citation>
    <scope>NUCLEOTIDE SEQUENCE [LARGE SCALE GENOMIC DNA]</scope>
    <source>
        <strain evidence="1 2">CLA-JM-H11</strain>
    </source>
</reference>
<accession>A0ABV1GH66</accession>
<evidence type="ECO:0000313" key="1">
    <source>
        <dbReference type="EMBL" id="MEQ2521160.1"/>
    </source>
</evidence>
<protein>
    <recommendedName>
        <fullName evidence="3">Transposase</fullName>
    </recommendedName>
</protein>
<gene>
    <name evidence="1" type="ORF">WMO24_12080</name>
</gene>